<keyword evidence="1" id="KW-0472">Membrane</keyword>
<dbReference type="Proteomes" id="UP000001510">
    <property type="component" value="Chromosome"/>
</dbReference>
<reference evidence="2 3" key="1">
    <citation type="journal article" date="2007" name="DNA Res.">
        <title>Complete genomic structure of the bloom-forming toxic cyanobacterium Microcystis aeruginosa NIES-843.</title>
        <authorList>
            <person name="Kaneko T."/>
            <person name="Nakajima N."/>
            <person name="Okamoto S."/>
            <person name="Suzuki I."/>
            <person name="Tanabe Y."/>
            <person name="Tamaoki M."/>
            <person name="Nakamura Y."/>
            <person name="Kasai F."/>
            <person name="Watanabe A."/>
            <person name="Kawashima K."/>
            <person name="Kishida Y."/>
            <person name="Ono A."/>
            <person name="Shimizu Y."/>
            <person name="Takahashi C."/>
            <person name="Minami C."/>
            <person name="Fujishiro T."/>
            <person name="Kohara M."/>
            <person name="Katoh M."/>
            <person name="Nakazaki N."/>
            <person name="Nakayama S."/>
            <person name="Yamada M."/>
            <person name="Tabata S."/>
            <person name="Watanabe M.M."/>
        </authorList>
    </citation>
    <scope>NUCLEOTIDE SEQUENCE [LARGE SCALE GENOMIC DNA]</scope>
    <source>
        <strain evidence="3">NIES-843 / IAM M-247</strain>
    </source>
</reference>
<keyword evidence="3" id="KW-1185">Reference proteome</keyword>
<gene>
    <name evidence="2" type="ordered locus">MAE_37110</name>
</gene>
<keyword evidence="1" id="KW-0812">Transmembrane</keyword>
<evidence type="ECO:0000256" key="1">
    <source>
        <dbReference type="SAM" id="Phobius"/>
    </source>
</evidence>
<evidence type="ECO:0000313" key="3">
    <source>
        <dbReference type="Proteomes" id="UP000001510"/>
    </source>
</evidence>
<keyword evidence="1" id="KW-1133">Transmembrane helix</keyword>
<accession>B0JNV3</accession>
<protein>
    <submittedName>
        <fullName evidence="2">Uncharacterized protein</fullName>
    </submittedName>
</protein>
<evidence type="ECO:0000313" key="2">
    <source>
        <dbReference type="EMBL" id="BAG03533.1"/>
    </source>
</evidence>
<dbReference type="PaxDb" id="449447-MAE_37110"/>
<dbReference type="HOGENOM" id="CLU_2826311_0_0_3"/>
<feature type="transmembrane region" description="Helical" evidence="1">
    <location>
        <begin position="20"/>
        <end position="44"/>
    </location>
</feature>
<proteinExistence type="predicted"/>
<name>B0JNV3_MICAN</name>
<dbReference type="STRING" id="449447.MAE_37110"/>
<dbReference type="EMBL" id="AP009552">
    <property type="protein sequence ID" value="BAG03533.1"/>
    <property type="molecule type" value="Genomic_DNA"/>
</dbReference>
<organism evidence="2 3">
    <name type="scientific">Microcystis aeruginosa (strain NIES-843 / IAM M-2473)</name>
    <dbReference type="NCBI Taxonomy" id="449447"/>
    <lineage>
        <taxon>Bacteria</taxon>
        <taxon>Bacillati</taxon>
        <taxon>Cyanobacteriota</taxon>
        <taxon>Cyanophyceae</taxon>
        <taxon>Oscillatoriophycideae</taxon>
        <taxon>Chroococcales</taxon>
        <taxon>Microcystaceae</taxon>
        <taxon>Microcystis</taxon>
    </lineage>
</organism>
<dbReference type="EnsemblBacteria" id="BAG03533">
    <property type="protein sequence ID" value="BAG03533"/>
    <property type="gene ID" value="MAE_37110"/>
</dbReference>
<dbReference type="KEGG" id="mar:MAE_37110"/>
<sequence length="66" mass="7428">MLVYGDIINCQETSIDLSNLARLVGSLVLSVFFSVSFVPLWFILNPAIGFLKLDWELILLLKTDLV</sequence>
<dbReference type="AlphaFoldDB" id="B0JNV3"/>